<reference evidence="9" key="1">
    <citation type="submission" date="2018-08" db="EMBL/GenBank/DDBJ databases">
        <title>Comparative genomics of wild bee and flower associated Lactobacillus reveals potential adaptation to the bee host.</title>
        <authorList>
            <person name="Vuong H.Q."/>
            <person name="Mcfrederick Q.S."/>
        </authorList>
    </citation>
    <scope>NUCLEOTIDE SEQUENCE</scope>
    <source>
        <strain evidence="9">HV_63</strain>
    </source>
</reference>
<name>A0A9Q8MUB3_9LACO</name>
<dbReference type="GO" id="GO:0009086">
    <property type="term" value="P:methionine biosynthetic process"/>
    <property type="evidence" value="ECO:0007669"/>
    <property type="project" value="TreeGrafter"/>
</dbReference>
<evidence type="ECO:0000256" key="5">
    <source>
        <dbReference type="ARBA" id="ARBA00022827"/>
    </source>
</evidence>
<evidence type="ECO:0000313" key="10">
    <source>
        <dbReference type="Proteomes" id="UP000784700"/>
    </source>
</evidence>
<comment type="similarity">
    <text evidence="3 8">Belongs to the methylenetetrahydrofolate reductase family.</text>
</comment>
<sequence>MMRSYLMSKQILSVEIAPDLLQIKSMRYYLNKWQPDFVSISNLSRFSFDNITQCASYIQKALNIPVVIHLTGISHNKREIDESLKILRQNNISNLLLLRGDKHGHIKNYFPYANELVKYVKSKNDKFKIMGACYPEVHPEAQSLIEDIQHLKTKVNAGCTQLISQMFFDNQKYYQFIKETNKQNIKVPILAGIMPITEMQTVNWLKKIKMDIPQFIQNNNDLKQAGIKFTIEQINDLYKNNVDGIHLYTMNNWSATDEIIKNIKRSELNE</sequence>
<dbReference type="GO" id="GO:0005829">
    <property type="term" value="C:cytosol"/>
    <property type="evidence" value="ECO:0007669"/>
    <property type="project" value="TreeGrafter"/>
</dbReference>
<evidence type="ECO:0000313" key="9">
    <source>
        <dbReference type="EMBL" id="TPR46167.1"/>
    </source>
</evidence>
<keyword evidence="5 8" id="KW-0274">FAD</keyword>
<dbReference type="InterPro" id="IPR029041">
    <property type="entry name" value="FAD-linked_oxidoreductase-like"/>
</dbReference>
<dbReference type="EMBL" id="QUBG01000001">
    <property type="protein sequence ID" value="TPR46167.1"/>
    <property type="molecule type" value="Genomic_DNA"/>
</dbReference>
<evidence type="ECO:0000256" key="3">
    <source>
        <dbReference type="ARBA" id="ARBA00006743"/>
    </source>
</evidence>
<dbReference type="Proteomes" id="UP000784700">
    <property type="component" value="Unassembled WGS sequence"/>
</dbReference>
<comment type="catalytic activity">
    <reaction evidence="7">
        <text>(6S)-5-methyl-5,6,7,8-tetrahydrofolate + NAD(+) = (6R)-5,10-methylene-5,6,7,8-tetrahydrofolate + NADH + H(+)</text>
        <dbReference type="Rhea" id="RHEA:19821"/>
        <dbReference type="ChEBI" id="CHEBI:15378"/>
        <dbReference type="ChEBI" id="CHEBI:15636"/>
        <dbReference type="ChEBI" id="CHEBI:18608"/>
        <dbReference type="ChEBI" id="CHEBI:57540"/>
        <dbReference type="ChEBI" id="CHEBI:57945"/>
        <dbReference type="EC" id="1.5.1.54"/>
    </reaction>
    <physiologicalReaction direction="right-to-left" evidence="7">
        <dbReference type="Rhea" id="RHEA:19823"/>
    </physiologicalReaction>
</comment>
<evidence type="ECO:0000256" key="7">
    <source>
        <dbReference type="ARBA" id="ARBA00048628"/>
    </source>
</evidence>
<accession>A0A9Q8MUB3</accession>
<dbReference type="PANTHER" id="PTHR45754">
    <property type="entry name" value="METHYLENETETRAHYDROFOLATE REDUCTASE"/>
    <property type="match status" value="1"/>
</dbReference>
<keyword evidence="6 8" id="KW-0560">Oxidoreductase</keyword>
<comment type="cofactor">
    <cofactor evidence="1 8">
        <name>FAD</name>
        <dbReference type="ChEBI" id="CHEBI:57692"/>
    </cofactor>
</comment>
<dbReference type="CDD" id="cd00537">
    <property type="entry name" value="MTHFR"/>
    <property type="match status" value="1"/>
</dbReference>
<dbReference type="Gene3D" id="3.20.20.220">
    <property type="match status" value="1"/>
</dbReference>
<evidence type="ECO:0000256" key="2">
    <source>
        <dbReference type="ARBA" id="ARBA00004777"/>
    </source>
</evidence>
<dbReference type="Pfam" id="PF02219">
    <property type="entry name" value="MTHFR"/>
    <property type="match status" value="1"/>
</dbReference>
<dbReference type="InterPro" id="IPR003171">
    <property type="entry name" value="Mehydrof_redctse-like"/>
</dbReference>
<dbReference type="SUPFAM" id="SSF51730">
    <property type="entry name" value="FAD-linked oxidoreductase"/>
    <property type="match status" value="1"/>
</dbReference>
<dbReference type="GO" id="GO:0071949">
    <property type="term" value="F:FAD binding"/>
    <property type="evidence" value="ECO:0007669"/>
    <property type="project" value="TreeGrafter"/>
</dbReference>
<comment type="pathway">
    <text evidence="2 8">One-carbon metabolism; tetrahydrofolate interconversion.</text>
</comment>
<evidence type="ECO:0000256" key="4">
    <source>
        <dbReference type="ARBA" id="ARBA00022630"/>
    </source>
</evidence>
<gene>
    <name evidence="9" type="ORF">DY130_01230</name>
</gene>
<dbReference type="AlphaFoldDB" id="A0A9Q8MUB3"/>
<evidence type="ECO:0000256" key="6">
    <source>
        <dbReference type="ARBA" id="ARBA00023002"/>
    </source>
</evidence>
<evidence type="ECO:0000256" key="8">
    <source>
        <dbReference type="RuleBase" id="RU003862"/>
    </source>
</evidence>
<proteinExistence type="inferred from homology"/>
<evidence type="ECO:0000256" key="1">
    <source>
        <dbReference type="ARBA" id="ARBA00001974"/>
    </source>
</evidence>
<organism evidence="9 10">
    <name type="scientific">Apilactobacillus micheneri</name>
    <dbReference type="NCBI Taxonomy" id="1899430"/>
    <lineage>
        <taxon>Bacteria</taxon>
        <taxon>Bacillati</taxon>
        <taxon>Bacillota</taxon>
        <taxon>Bacilli</taxon>
        <taxon>Lactobacillales</taxon>
        <taxon>Lactobacillaceae</taxon>
        <taxon>Apilactobacillus</taxon>
    </lineage>
</organism>
<protein>
    <recommendedName>
        <fullName evidence="8">Methylenetetrahydrofolate reductase</fullName>
    </recommendedName>
</protein>
<dbReference type="PANTHER" id="PTHR45754:SF3">
    <property type="entry name" value="METHYLENETETRAHYDROFOLATE REDUCTASE (NADPH)"/>
    <property type="match status" value="1"/>
</dbReference>
<dbReference type="GO" id="GO:0106312">
    <property type="term" value="F:methylenetetrahydrofolate reductase (NADH) activity"/>
    <property type="evidence" value="ECO:0007669"/>
    <property type="project" value="UniProtKB-EC"/>
</dbReference>
<dbReference type="GO" id="GO:0035999">
    <property type="term" value="P:tetrahydrofolate interconversion"/>
    <property type="evidence" value="ECO:0007669"/>
    <property type="project" value="TreeGrafter"/>
</dbReference>
<keyword evidence="4 8" id="KW-0285">Flavoprotein</keyword>
<comment type="caution">
    <text evidence="9">The sequence shown here is derived from an EMBL/GenBank/DDBJ whole genome shotgun (WGS) entry which is preliminary data.</text>
</comment>